<feature type="region of interest" description="Disordered" evidence="1">
    <location>
        <begin position="121"/>
        <end position="143"/>
    </location>
</feature>
<dbReference type="Proteomes" id="UP000785679">
    <property type="component" value="Unassembled WGS sequence"/>
</dbReference>
<evidence type="ECO:0000313" key="3">
    <source>
        <dbReference type="Proteomes" id="UP000785679"/>
    </source>
</evidence>
<name>A0A8J8P3A2_HALGN</name>
<gene>
    <name evidence="2" type="ORF">FGO68_gene17520</name>
</gene>
<sequence>MLSLPCRIEIFASEIVLMSLLRPYKAQLPPCNSHFLNNPIAHQFFVLLFHSFKNQWTAYEQIHLCSPWINLFLCDFSYSQPTQVFNYLLPSMSSFQATCYFICLAFLPSRRDQQLCQISAEQSRQGRASRKSRRFQPTEGKES</sequence>
<comment type="caution">
    <text evidence="2">The sequence shown here is derived from an EMBL/GenBank/DDBJ whole genome shotgun (WGS) entry which is preliminary data.</text>
</comment>
<keyword evidence="3" id="KW-1185">Reference proteome</keyword>
<reference evidence="2" key="1">
    <citation type="submission" date="2019-06" db="EMBL/GenBank/DDBJ databases">
        <authorList>
            <person name="Zheng W."/>
        </authorList>
    </citation>
    <scope>NUCLEOTIDE SEQUENCE</scope>
    <source>
        <strain evidence="2">QDHG01</strain>
    </source>
</reference>
<evidence type="ECO:0000313" key="2">
    <source>
        <dbReference type="EMBL" id="TNV86307.1"/>
    </source>
</evidence>
<proteinExistence type="predicted"/>
<dbReference type="AlphaFoldDB" id="A0A8J8P3A2"/>
<dbReference type="EMBL" id="RRYP01001174">
    <property type="protein sequence ID" value="TNV86307.1"/>
    <property type="molecule type" value="Genomic_DNA"/>
</dbReference>
<organism evidence="2 3">
    <name type="scientific">Halteria grandinella</name>
    <dbReference type="NCBI Taxonomy" id="5974"/>
    <lineage>
        <taxon>Eukaryota</taxon>
        <taxon>Sar</taxon>
        <taxon>Alveolata</taxon>
        <taxon>Ciliophora</taxon>
        <taxon>Intramacronucleata</taxon>
        <taxon>Spirotrichea</taxon>
        <taxon>Stichotrichia</taxon>
        <taxon>Sporadotrichida</taxon>
        <taxon>Halteriidae</taxon>
        <taxon>Halteria</taxon>
    </lineage>
</organism>
<protein>
    <submittedName>
        <fullName evidence="2">Uncharacterized protein</fullName>
    </submittedName>
</protein>
<accession>A0A8J8P3A2</accession>
<evidence type="ECO:0000256" key="1">
    <source>
        <dbReference type="SAM" id="MobiDB-lite"/>
    </source>
</evidence>